<sequence length="153" mass="15828">MKLAFRSSKDLWSGLIFLVVGLAAVIIGQDYGMGTSNRMGPAYFPTVLGSLLAVIGLFTMARALVIGSEAVGQLAWKGMALVLGSVLLFAALAQNAGLLVALPLLVFVSAMGSSLFKPLPAALLAIGMTVFSSLIFVRGLGVPLRNIGAWFGG</sequence>
<name>A0A5C0AW12_9BURK</name>
<feature type="domain" description="DUF1468" evidence="2">
    <location>
        <begin position="12"/>
        <end position="144"/>
    </location>
</feature>
<reference evidence="3 4" key="1">
    <citation type="submission" date="2019-08" db="EMBL/GenBank/DDBJ databases">
        <title>Amphibian skin-associated Pigmentiphaga: genome sequence and occurrence across geography and hosts.</title>
        <authorList>
            <person name="Bletz M.C."/>
            <person name="Bunk B."/>
            <person name="Sproeer C."/>
            <person name="Biwer P."/>
            <person name="Reiter S."/>
            <person name="Rabemananjara F.C.E."/>
            <person name="Schulz S."/>
            <person name="Overmann J."/>
            <person name="Vences M."/>
        </authorList>
    </citation>
    <scope>NUCLEOTIDE SEQUENCE [LARGE SCALE GENOMIC DNA]</scope>
    <source>
        <strain evidence="3 4">Mada1488</strain>
    </source>
</reference>
<gene>
    <name evidence="3" type="ORF">FXN63_00725</name>
</gene>
<dbReference type="Proteomes" id="UP000325161">
    <property type="component" value="Chromosome"/>
</dbReference>
<feature type="transmembrane region" description="Helical" evidence="1">
    <location>
        <begin position="12"/>
        <end position="31"/>
    </location>
</feature>
<feature type="transmembrane region" description="Helical" evidence="1">
    <location>
        <begin position="119"/>
        <end position="137"/>
    </location>
</feature>
<feature type="transmembrane region" description="Helical" evidence="1">
    <location>
        <begin position="43"/>
        <end position="67"/>
    </location>
</feature>
<evidence type="ECO:0000256" key="1">
    <source>
        <dbReference type="SAM" id="Phobius"/>
    </source>
</evidence>
<keyword evidence="1" id="KW-1133">Transmembrane helix</keyword>
<evidence type="ECO:0000313" key="3">
    <source>
        <dbReference type="EMBL" id="QEI04517.1"/>
    </source>
</evidence>
<organism evidence="3 4">
    <name type="scientific">Pigmentiphaga aceris</name>
    <dbReference type="NCBI Taxonomy" id="1940612"/>
    <lineage>
        <taxon>Bacteria</taxon>
        <taxon>Pseudomonadati</taxon>
        <taxon>Pseudomonadota</taxon>
        <taxon>Betaproteobacteria</taxon>
        <taxon>Burkholderiales</taxon>
        <taxon>Alcaligenaceae</taxon>
        <taxon>Pigmentiphaga</taxon>
    </lineage>
</organism>
<keyword evidence="4" id="KW-1185">Reference proteome</keyword>
<dbReference type="KEGG" id="pacr:FXN63_00725"/>
<accession>A0A5C0AW12</accession>
<dbReference type="EMBL" id="CP043046">
    <property type="protein sequence ID" value="QEI04517.1"/>
    <property type="molecule type" value="Genomic_DNA"/>
</dbReference>
<evidence type="ECO:0000259" key="2">
    <source>
        <dbReference type="Pfam" id="PF07331"/>
    </source>
</evidence>
<dbReference type="InterPro" id="IPR009936">
    <property type="entry name" value="DUF1468"/>
</dbReference>
<keyword evidence="1" id="KW-0472">Membrane</keyword>
<proteinExistence type="predicted"/>
<dbReference type="Pfam" id="PF07331">
    <property type="entry name" value="TctB"/>
    <property type="match status" value="1"/>
</dbReference>
<protein>
    <submittedName>
        <fullName evidence="3">Tripartite tricarboxylate transporter TctB family protein</fullName>
    </submittedName>
</protein>
<dbReference type="AlphaFoldDB" id="A0A5C0AW12"/>
<dbReference type="RefSeq" id="WP_148811893.1">
    <property type="nucleotide sequence ID" value="NZ_CP043046.1"/>
</dbReference>
<dbReference type="OrthoDB" id="7029611at2"/>
<evidence type="ECO:0000313" key="4">
    <source>
        <dbReference type="Proteomes" id="UP000325161"/>
    </source>
</evidence>
<feature type="transmembrane region" description="Helical" evidence="1">
    <location>
        <begin position="79"/>
        <end position="107"/>
    </location>
</feature>
<keyword evidence="1" id="KW-0812">Transmembrane</keyword>